<dbReference type="Pfam" id="PF09895">
    <property type="entry name" value="DUF2122"/>
    <property type="match status" value="1"/>
</dbReference>
<name>G7VEP9_9CREN</name>
<organism evidence="1 2">
    <name type="scientific">Pyrobaculum ferrireducens</name>
    <dbReference type="NCBI Taxonomy" id="1104324"/>
    <lineage>
        <taxon>Archaea</taxon>
        <taxon>Thermoproteota</taxon>
        <taxon>Thermoprotei</taxon>
        <taxon>Thermoproteales</taxon>
        <taxon>Thermoproteaceae</taxon>
        <taxon>Pyrobaculum</taxon>
    </lineage>
</organism>
<dbReference type="eggNOG" id="arCOG01019">
    <property type="taxonomic scope" value="Archaea"/>
</dbReference>
<dbReference type="RefSeq" id="WP_014288691.1">
    <property type="nucleotide sequence ID" value="NC_016645.1"/>
</dbReference>
<accession>G7VEP9</accession>
<dbReference type="EMBL" id="CP003098">
    <property type="protein sequence ID" value="AET32865.1"/>
    <property type="molecule type" value="Genomic_DNA"/>
</dbReference>
<dbReference type="BioCyc" id="PSP1104324:GJSN-1415-MONOMER"/>
<dbReference type="AlphaFoldDB" id="G7VEP9"/>
<dbReference type="OrthoDB" id="18579at2157"/>
<sequence length="142" mass="15353">MELVVAVYNISSVPKMLELAKITYGFGVRRFALIKVFGAAAQQIGDLFKLAFKMGGEVLVFNDVKDAVEVLRPDVIYALGRPDRDTKPVEKADGRVMLLVHGSDLVFSPRELPPNAVLSHAVEKDIGSAGQLAVALYKLLGG</sequence>
<dbReference type="Proteomes" id="UP000005867">
    <property type="component" value="Chromosome"/>
</dbReference>
<gene>
    <name evidence="1" type="ORF">P186_1440</name>
</gene>
<evidence type="ECO:0000313" key="2">
    <source>
        <dbReference type="Proteomes" id="UP000005867"/>
    </source>
</evidence>
<keyword evidence="2" id="KW-1185">Reference proteome</keyword>
<dbReference type="HOGENOM" id="CLU_140136_0_0_2"/>
<protein>
    <submittedName>
        <fullName evidence="1">RecB-family nuclease-like protein</fullName>
    </submittedName>
</protein>
<dbReference type="GeneID" id="11595699"/>
<dbReference type="STRING" id="1104324.P186_1440"/>
<reference evidence="1 2" key="1">
    <citation type="journal article" date="2012" name="J. Bacteriol.">
        <title>Complete genome sequence of strain 1860, a crenarchaeon of the genus pyrobaculum able to grow with various electron acceptors.</title>
        <authorList>
            <person name="Mardanov A.V."/>
            <person name="Gumerov V.M."/>
            <person name="Slobodkina G.B."/>
            <person name="Beletsky A.V."/>
            <person name="Bonch-Osmolovskaya E.A."/>
            <person name="Ravin N.V."/>
            <person name="Skryabin K.G."/>
        </authorList>
    </citation>
    <scope>NUCLEOTIDE SEQUENCE [LARGE SCALE GENOMIC DNA]</scope>
    <source>
        <strain evidence="1 2">1860</strain>
    </source>
</reference>
<proteinExistence type="predicted"/>
<evidence type="ECO:0000313" key="1">
    <source>
        <dbReference type="EMBL" id="AET32865.1"/>
    </source>
</evidence>
<dbReference type="KEGG" id="pyr:P186_1440"/>
<dbReference type="InterPro" id="IPR018665">
    <property type="entry name" value="DUF2122_RecB-nuclease-rel"/>
</dbReference>